<protein>
    <recommendedName>
        <fullName evidence="3">CCHC-type domain-containing protein</fullName>
    </recommendedName>
</protein>
<dbReference type="InterPro" id="IPR012337">
    <property type="entry name" value="RNaseH-like_sf"/>
</dbReference>
<feature type="region of interest" description="Disordered" evidence="2">
    <location>
        <begin position="1100"/>
        <end position="1166"/>
    </location>
</feature>
<dbReference type="PANTHER" id="PTHR11439">
    <property type="entry name" value="GAG-POL-RELATED RETROTRANSPOSON"/>
    <property type="match status" value="1"/>
</dbReference>
<proteinExistence type="predicted"/>
<dbReference type="InterPro" id="IPR036397">
    <property type="entry name" value="RNaseH_sf"/>
</dbReference>
<name>R4UMR1_LACSA</name>
<feature type="region of interest" description="Disordered" evidence="2">
    <location>
        <begin position="726"/>
        <end position="759"/>
    </location>
</feature>
<dbReference type="PROSITE" id="PS50158">
    <property type="entry name" value="ZF_CCHC"/>
    <property type="match status" value="1"/>
</dbReference>
<feature type="domain" description="CCHC-type" evidence="3">
    <location>
        <begin position="254"/>
        <end position="267"/>
    </location>
</feature>
<dbReference type="Gene3D" id="3.30.420.10">
    <property type="entry name" value="Ribonuclease H-like superfamily/Ribonuclease H"/>
    <property type="match status" value="1"/>
</dbReference>
<reference evidence="4" key="2">
    <citation type="submission" date="2013-05" db="EMBL/GenBank/DDBJ databases">
        <title>NCED4 Expression Is Essential for Thermoinhibition of Lettuce Seed Germination but Not for Seed Development or Stress Tolerance.</title>
        <authorList>
            <person name="Lavelle D."/>
            <person name="Michelmore R."/>
            <person name="Bradford K."/>
        </authorList>
    </citation>
    <scope>NUCLEOTIDE SEQUENCE</scope>
</reference>
<dbReference type="Pfam" id="PF22936">
    <property type="entry name" value="Pol_BBD"/>
    <property type="match status" value="1"/>
</dbReference>
<dbReference type="InterPro" id="IPR057670">
    <property type="entry name" value="SH3_retrovirus"/>
</dbReference>
<reference evidence="4" key="1">
    <citation type="submission" date="2013-02" db="EMBL/GenBank/DDBJ databases">
        <authorList>
            <person name="Dahal P."/>
        </authorList>
    </citation>
    <scope>NUCLEOTIDE SEQUENCE</scope>
</reference>
<sequence>MSMDDSQTNPINISNNIGSTTMIAILYTQDYEVWTHHFEDYVIGSEDNGYLIWEAIIVGPFAHSSTSKIVKTQKEYNQLVNDVKDLPQDEKEKFQCNIKALRMIRFALQSDTFRLKPEEKLVQDFDRFNHLLSKMIKHGIERKVIEQKSHEGALSKEMNVVSSLGSLALVSKGKIYVEEEEELDLADYDLTGEEYALMVSNPRKFIKRKFPANKNRNWQGSYSSEKVKEEPKIVSKSEESKKEEKIGGDSGFDCHYCGGKNHFAKDCMLKKKAEKIDEDDEEVSLLGRLEEIKKRKSAANNKTMNALIVQDTGNSDEFGGVEVWSTDLEDEEVRKPTHGKAMLVKEEPAAGRCLMVTEGVSQMRGYTTDGGLEDEKEREEMYFAAKPFSAQINECDELIKKVQNILASLKIPVTNYEKDLNSLKSKFSSIKTRVTNSNLTDQISRISSKSEERRMWIEEKKKELIRSKDESIYLQRDNLKLLKQQNVFCLIAKRLYFNVTQLHLDCEIGKKIHRMIIPFQELKEDEVDAEAYNSENIGSSDEVSPAYKIGLDKIESYIKSKDHKDMLKNLLDENDRLKLRTKTVQKFDSLNAKLGSENKIDVENAFEHNEDDDLSEIFVKDVVDCSEFVKSEPETHKNLISENSIEFARSSTDKTKIFKAKAVVYQKFQTTPNQAYIVQGVIPQQTAELTAMVEEDNAARCEEFVWSAPIDNADKTKAYLRKPHAEYERTHKSQGESRSDRQEGFCPWNERNRKDSFGPQQVIRDDQFDEVWYIDSGCSRHMTGRKGELREFWSLKDGGIVKYGNNSYGTIKGYGMITNGDFSIIKVAYIEGLQHNLISVSQLVVGTGMKDINKLLLGDHVRGLPVLKFDKEHQCATCEIGKQSRQSHPSVINTKVIEPLELLHIDLCGPFSIESIGGNKYILFIVDDFSHFTWVFFLKQKSEATPKLRLFIKRFSITPYEILNNRKPNVKFFHMFGSRCFIFNSKENRNKFDAKADEGIFLGYSLHSKVYRVLNKHSKKIEQTYYVTFDDSYVKKMKTTEGALQEIFPKTSHVTAPISNLFEQYMLLSDEPEKAINSESKETDNKVNSLKQVIDDAAQKMADDQPKANKLPGFSKPSGDCPSVQGESSSPPKDLGPSFQGENSMSQSSSSTENPNEGEHSDPNIELMSSFEGENTHVNDDDTIYKLEEEINAKLDPSCDPNYPLLVKWTKDHPQSQIIGESSEKVLTRSQNKAKQAALFSQVEFCMFNSFVSKVEPKTVNSALDHFDWVQAMQDELNEFERNKAWRLIPIPNDASVVGLKWVFRNKMDKEGNVIRNNAQLVVKGYCQEESIDYEESFSPVARLEELEEIVYVEQPLGFVNEKHLDRCYILDKAVYGLKQAPRAWLLAKFGMMGDSKVKVPMDFGTKLTSSLEKPAADMTLYRQMIGSLMYLTASRPDIMFSVCYCARLQANPRKPHMQDVKNIFRYLKQTSSLGLSYLANSEVEYIAVASCTSQVVWIQSQLRDYGLNMKKIPLYYDSESAVRICHNPVQHSKTKHIALIYHFIKDHVEDGNVEIHFVRTTDQLADIFTKALPEASFNKILQGLGMMEAESVPKSPSLQ</sequence>
<evidence type="ECO:0000256" key="1">
    <source>
        <dbReference type="PROSITE-ProRule" id="PRU00047"/>
    </source>
</evidence>
<accession>R4UMR1</accession>
<dbReference type="InterPro" id="IPR054722">
    <property type="entry name" value="PolX-like_BBD"/>
</dbReference>
<dbReference type="GO" id="GO:0003676">
    <property type="term" value="F:nucleic acid binding"/>
    <property type="evidence" value="ECO:0007669"/>
    <property type="project" value="InterPro"/>
</dbReference>
<dbReference type="Pfam" id="PF07727">
    <property type="entry name" value="RVT_2"/>
    <property type="match status" value="1"/>
</dbReference>
<feature type="compositionally biased region" description="Basic and acidic residues" evidence="2">
    <location>
        <begin position="726"/>
        <end position="743"/>
    </location>
</feature>
<dbReference type="InterPro" id="IPR013103">
    <property type="entry name" value="RVT_2"/>
</dbReference>
<evidence type="ECO:0000256" key="2">
    <source>
        <dbReference type="SAM" id="MobiDB-lite"/>
    </source>
</evidence>
<keyword evidence="1" id="KW-0863">Zinc-finger</keyword>
<organism evidence="4">
    <name type="scientific">Lactuca sativa</name>
    <name type="common">Garden lettuce</name>
    <dbReference type="NCBI Taxonomy" id="4236"/>
    <lineage>
        <taxon>Eukaryota</taxon>
        <taxon>Viridiplantae</taxon>
        <taxon>Streptophyta</taxon>
        <taxon>Embryophyta</taxon>
        <taxon>Tracheophyta</taxon>
        <taxon>Spermatophyta</taxon>
        <taxon>Magnoliopsida</taxon>
        <taxon>eudicotyledons</taxon>
        <taxon>Gunneridae</taxon>
        <taxon>Pentapetalae</taxon>
        <taxon>asterids</taxon>
        <taxon>campanulids</taxon>
        <taxon>Asterales</taxon>
        <taxon>Asteraceae</taxon>
        <taxon>Cichorioideae</taxon>
        <taxon>Cichorieae</taxon>
        <taxon>Lactucinae</taxon>
        <taxon>Lactuca</taxon>
    </lineage>
</organism>
<evidence type="ECO:0000313" key="4">
    <source>
        <dbReference type="EMBL" id="AGM34082.1"/>
    </source>
</evidence>
<feature type="region of interest" description="Disordered" evidence="2">
    <location>
        <begin position="218"/>
        <end position="245"/>
    </location>
</feature>
<dbReference type="Pfam" id="PF25597">
    <property type="entry name" value="SH3_retrovirus"/>
    <property type="match status" value="1"/>
</dbReference>
<dbReference type="CDD" id="cd09272">
    <property type="entry name" value="RNase_HI_RT_Ty1"/>
    <property type="match status" value="1"/>
</dbReference>
<feature type="compositionally biased region" description="Basic and acidic residues" evidence="2">
    <location>
        <begin position="225"/>
        <end position="245"/>
    </location>
</feature>
<dbReference type="GO" id="GO:0008270">
    <property type="term" value="F:zinc ion binding"/>
    <property type="evidence" value="ECO:0007669"/>
    <property type="project" value="UniProtKB-KW"/>
</dbReference>
<keyword evidence="1" id="KW-0479">Metal-binding</keyword>
<keyword evidence="1" id="KW-0862">Zinc</keyword>
<evidence type="ECO:0000259" key="3">
    <source>
        <dbReference type="PROSITE" id="PS50158"/>
    </source>
</evidence>
<dbReference type="PANTHER" id="PTHR11439:SF517">
    <property type="entry name" value="CYSTEINE-RICH RLK (RECEPTOR-LIKE PROTEIN KINASE) 8"/>
    <property type="match status" value="1"/>
</dbReference>
<dbReference type="EMBL" id="KC676791">
    <property type="protein sequence ID" value="AGM34082.1"/>
    <property type="molecule type" value="Genomic_DNA"/>
</dbReference>
<dbReference type="SUPFAM" id="SSF53098">
    <property type="entry name" value="Ribonuclease H-like"/>
    <property type="match status" value="1"/>
</dbReference>
<dbReference type="InterPro" id="IPR001878">
    <property type="entry name" value="Znf_CCHC"/>
</dbReference>